<feature type="transmembrane region" description="Helical" evidence="1">
    <location>
        <begin position="236"/>
        <end position="255"/>
    </location>
</feature>
<proteinExistence type="predicted"/>
<feature type="transmembrane region" description="Helical" evidence="1">
    <location>
        <begin position="83"/>
        <end position="107"/>
    </location>
</feature>
<dbReference type="AlphaFoldDB" id="A0AAE4NX17"/>
<feature type="transmembrane region" description="Helical" evidence="1">
    <location>
        <begin position="128"/>
        <end position="151"/>
    </location>
</feature>
<accession>A0AAE4NX17</accession>
<keyword evidence="1" id="KW-1133">Transmembrane helix</keyword>
<dbReference type="EMBL" id="JAVDZE010000002">
    <property type="protein sequence ID" value="MDV3103996.1"/>
    <property type="molecule type" value="Genomic_DNA"/>
</dbReference>
<evidence type="ECO:0000313" key="2">
    <source>
        <dbReference type="EMBL" id="MDV3103996.1"/>
    </source>
</evidence>
<keyword evidence="3" id="KW-1185">Reference proteome</keyword>
<evidence type="ECO:0000313" key="3">
    <source>
        <dbReference type="Proteomes" id="UP001245683"/>
    </source>
</evidence>
<keyword evidence="1" id="KW-0472">Membrane</keyword>
<name>A0AAE4NX17_9EURY</name>
<feature type="transmembrane region" description="Helical" evidence="1">
    <location>
        <begin position="163"/>
        <end position="188"/>
    </location>
</feature>
<keyword evidence="1" id="KW-0812">Transmembrane</keyword>
<evidence type="ECO:0000256" key="1">
    <source>
        <dbReference type="SAM" id="Phobius"/>
    </source>
</evidence>
<feature type="transmembrane region" description="Helical" evidence="1">
    <location>
        <begin position="12"/>
        <end position="30"/>
    </location>
</feature>
<reference evidence="2 3" key="1">
    <citation type="submission" date="2023-08" db="EMBL/GenBank/DDBJ databases">
        <title>Draft genome sequence of Thermococcus waiotapuensis WT1T, a thermophilic sulphur-dependent archaeon from order Thermococcales.</title>
        <authorList>
            <person name="Manners S.H."/>
            <person name="Carere C.R."/>
            <person name="Dhami M.K."/>
            <person name="Dobson R.C.J."/>
            <person name="Stott M.B."/>
        </authorList>
    </citation>
    <scope>NUCLEOTIDE SEQUENCE [LARGE SCALE GENOMIC DNA]</scope>
    <source>
        <strain evidence="2 3">WT1</strain>
    </source>
</reference>
<sequence length="261" mass="28694">MKWLGRRLKNDRGVVALSVLSPMIVYFGMWRKVTSYWPTNLEGFERLLPCNLTQQALPKITEGSQLLFSRVSDAQAKALGETLIWGLLAVFFLAGTFVVYTLGRAVSSEDFINIAVLRGSKGGALLEYLKVFVLYSLYISVTLAPLLAFMFKAYAVDIHARGLVSLLVVIFGVALWGVAVALLTISLLRDSPSAIISLFGIILGVMAGGKIAEVLLPYHSLFIWILSDFKIALSPYSSAGILLNPLFIAGAYFIFERRDFG</sequence>
<protein>
    <submittedName>
        <fullName evidence="2">Uncharacterized protein</fullName>
    </submittedName>
</protein>
<dbReference type="Proteomes" id="UP001245683">
    <property type="component" value="Unassembled WGS sequence"/>
</dbReference>
<comment type="caution">
    <text evidence="2">The sequence shown here is derived from an EMBL/GenBank/DDBJ whole genome shotgun (WGS) entry which is preliminary data.</text>
</comment>
<organism evidence="2 3">
    <name type="scientific">Thermococcus waiotapuensis</name>
    <dbReference type="NCBI Taxonomy" id="90909"/>
    <lineage>
        <taxon>Archaea</taxon>
        <taxon>Methanobacteriati</taxon>
        <taxon>Methanobacteriota</taxon>
        <taxon>Thermococci</taxon>
        <taxon>Thermococcales</taxon>
        <taxon>Thermococcaceae</taxon>
        <taxon>Thermococcus</taxon>
    </lineage>
</organism>
<gene>
    <name evidence="2" type="ORF">RBI02_05500</name>
</gene>
<dbReference type="RefSeq" id="WP_315341626.1">
    <property type="nucleotide sequence ID" value="NZ_JAVDZE010000002.1"/>
</dbReference>
<feature type="transmembrane region" description="Helical" evidence="1">
    <location>
        <begin position="195"/>
        <end position="216"/>
    </location>
</feature>